<protein>
    <submittedName>
        <fullName evidence="2">Uncharacterized protein</fullName>
    </submittedName>
</protein>
<gene>
    <name evidence="2" type="ORF">MNEG_4565</name>
</gene>
<dbReference type="AlphaFoldDB" id="A0A0D2L964"/>
<proteinExistence type="predicted"/>
<name>A0A0D2L964_9CHLO</name>
<sequence length="490" mass="50592">MPYKAPCKAGVVPCGAHREGNARAAVAGLRRRPRATAGRRAATAHVAVAPAPASPKARALSAAAKADLAAALVADCGLAPDAAARVAAATDRYSGVSGSAALLARKVAVLQRDLGRAETDRALRVFPQLLCCKVEQLASRLEMWDDAFPAAPPGQLRRRLLAQPQLLAVSVESTVPGLYEIAVLAGVQRGGWAAWAYKALPLALTRPAVVEARLRRALGLLNGGPGAARAALAAAGAAGADGPENAEEEELQAGLPASETSSGSGGAGGAAGATFTMVDVQKAAERDHRWLMLRETLVIERLEALQAALGVGGCLWGARARVPWHSACRAFLRQPSLLNRRPELVAARAAALRSLQGLGGERATRALLSMPALLNLDPAVLGGRWRALQEAADSHPPWRAQLDAAAPATVASLLIRSQARLDRLLFLRSSGLQGSAGSLKTLIDSREAAFEAKFGAYDSWRRARATVCGDGGAAGGGAGMAGDGEREDAG</sequence>
<dbReference type="OrthoDB" id="558666at2759"/>
<organism evidence="2 3">
    <name type="scientific">Monoraphidium neglectum</name>
    <dbReference type="NCBI Taxonomy" id="145388"/>
    <lineage>
        <taxon>Eukaryota</taxon>
        <taxon>Viridiplantae</taxon>
        <taxon>Chlorophyta</taxon>
        <taxon>core chlorophytes</taxon>
        <taxon>Chlorophyceae</taxon>
        <taxon>CS clade</taxon>
        <taxon>Sphaeropleales</taxon>
        <taxon>Selenastraceae</taxon>
        <taxon>Monoraphidium</taxon>
    </lineage>
</organism>
<dbReference type="KEGG" id="mng:MNEG_4565"/>
<dbReference type="GeneID" id="25737442"/>
<dbReference type="Proteomes" id="UP000054498">
    <property type="component" value="Unassembled WGS sequence"/>
</dbReference>
<evidence type="ECO:0000313" key="3">
    <source>
        <dbReference type="Proteomes" id="UP000054498"/>
    </source>
</evidence>
<dbReference type="Gene3D" id="1.25.70.10">
    <property type="entry name" value="Transcription termination factor 3, mitochondrial"/>
    <property type="match status" value="2"/>
</dbReference>
<dbReference type="RefSeq" id="XP_013902413.1">
    <property type="nucleotide sequence ID" value="XM_014046959.1"/>
</dbReference>
<evidence type="ECO:0000256" key="1">
    <source>
        <dbReference type="SAM" id="MobiDB-lite"/>
    </source>
</evidence>
<dbReference type="EMBL" id="KK100859">
    <property type="protein sequence ID" value="KIZ03394.1"/>
    <property type="molecule type" value="Genomic_DNA"/>
</dbReference>
<dbReference type="InterPro" id="IPR038538">
    <property type="entry name" value="MTERF_sf"/>
</dbReference>
<keyword evidence="3" id="KW-1185">Reference proteome</keyword>
<feature type="region of interest" description="Disordered" evidence="1">
    <location>
        <begin position="239"/>
        <end position="269"/>
    </location>
</feature>
<accession>A0A0D2L964</accession>
<evidence type="ECO:0000313" key="2">
    <source>
        <dbReference type="EMBL" id="KIZ03394.1"/>
    </source>
</evidence>
<reference evidence="2 3" key="1">
    <citation type="journal article" date="2013" name="BMC Genomics">
        <title>Reconstruction of the lipid metabolism for the microalga Monoraphidium neglectum from its genome sequence reveals characteristics suitable for biofuel production.</title>
        <authorList>
            <person name="Bogen C."/>
            <person name="Al-Dilaimi A."/>
            <person name="Albersmeier A."/>
            <person name="Wichmann J."/>
            <person name="Grundmann M."/>
            <person name="Rupp O."/>
            <person name="Lauersen K.J."/>
            <person name="Blifernez-Klassen O."/>
            <person name="Kalinowski J."/>
            <person name="Goesmann A."/>
            <person name="Mussgnug J.H."/>
            <person name="Kruse O."/>
        </authorList>
    </citation>
    <scope>NUCLEOTIDE SEQUENCE [LARGE SCALE GENOMIC DNA]</scope>
    <source>
        <strain evidence="2 3">SAG 48.87</strain>
    </source>
</reference>